<dbReference type="EMBL" id="NMUH01001043">
    <property type="protein sequence ID" value="MQL88277.1"/>
    <property type="molecule type" value="Genomic_DNA"/>
</dbReference>
<protein>
    <submittedName>
        <fullName evidence="1">Uncharacterized protein</fullName>
    </submittedName>
</protein>
<organism evidence="1 2">
    <name type="scientific">Colocasia esculenta</name>
    <name type="common">Wild taro</name>
    <name type="synonym">Arum esculentum</name>
    <dbReference type="NCBI Taxonomy" id="4460"/>
    <lineage>
        <taxon>Eukaryota</taxon>
        <taxon>Viridiplantae</taxon>
        <taxon>Streptophyta</taxon>
        <taxon>Embryophyta</taxon>
        <taxon>Tracheophyta</taxon>
        <taxon>Spermatophyta</taxon>
        <taxon>Magnoliopsida</taxon>
        <taxon>Liliopsida</taxon>
        <taxon>Araceae</taxon>
        <taxon>Aroideae</taxon>
        <taxon>Colocasieae</taxon>
        <taxon>Colocasia</taxon>
    </lineage>
</organism>
<dbReference type="Proteomes" id="UP000652761">
    <property type="component" value="Unassembled WGS sequence"/>
</dbReference>
<proteinExistence type="predicted"/>
<sequence>MPLHYFRRSTGARGKAMMRAAAADQAENEGLEGDIRGKLLGVRCKSRFYRGKISTAIDVAVSPSLAAVDIDVYLLCGTVEVCVVFLDTLTPMFELYVRLKERR</sequence>
<reference evidence="1" key="1">
    <citation type="submission" date="2017-07" db="EMBL/GenBank/DDBJ databases">
        <title>Taro Niue Genome Assembly and Annotation.</title>
        <authorList>
            <person name="Atibalentja N."/>
            <person name="Keating K."/>
            <person name="Fields C.J."/>
        </authorList>
    </citation>
    <scope>NUCLEOTIDE SEQUENCE</scope>
    <source>
        <strain evidence="1">Niue_2</strain>
        <tissue evidence="1">Leaf</tissue>
    </source>
</reference>
<dbReference type="AlphaFoldDB" id="A0A843V0Q7"/>
<evidence type="ECO:0000313" key="1">
    <source>
        <dbReference type="EMBL" id="MQL88277.1"/>
    </source>
</evidence>
<keyword evidence="2" id="KW-1185">Reference proteome</keyword>
<comment type="caution">
    <text evidence="1">The sequence shown here is derived from an EMBL/GenBank/DDBJ whole genome shotgun (WGS) entry which is preliminary data.</text>
</comment>
<accession>A0A843V0Q7</accession>
<gene>
    <name evidence="1" type="ORF">Taro_020833</name>
</gene>
<evidence type="ECO:0000313" key="2">
    <source>
        <dbReference type="Proteomes" id="UP000652761"/>
    </source>
</evidence>
<name>A0A843V0Q7_COLES</name>